<gene>
    <name evidence="8" type="ORF">HNR65_002330</name>
</gene>
<dbReference type="Pfam" id="PF00072">
    <property type="entry name" value="Response_reg"/>
    <property type="match status" value="1"/>
</dbReference>
<evidence type="ECO:0000256" key="1">
    <source>
        <dbReference type="ARBA" id="ARBA00022553"/>
    </source>
</evidence>
<dbReference type="GO" id="GO:0000160">
    <property type="term" value="P:phosphorelay signal transduction system"/>
    <property type="evidence" value="ECO:0007669"/>
    <property type="project" value="UniProtKB-KW"/>
</dbReference>
<evidence type="ECO:0000313" key="9">
    <source>
        <dbReference type="Proteomes" id="UP000525298"/>
    </source>
</evidence>
<accession>A0A7W0CA61</accession>
<organism evidence="8 9">
    <name type="scientific">Desulfosalsimonas propionicica</name>
    <dbReference type="NCBI Taxonomy" id="332175"/>
    <lineage>
        <taxon>Bacteria</taxon>
        <taxon>Pseudomonadati</taxon>
        <taxon>Thermodesulfobacteriota</taxon>
        <taxon>Desulfobacteria</taxon>
        <taxon>Desulfobacterales</taxon>
        <taxon>Desulfosalsimonadaceae</taxon>
        <taxon>Desulfosalsimonas</taxon>
    </lineage>
</organism>
<proteinExistence type="predicted"/>
<keyword evidence="3" id="KW-0805">Transcription regulation</keyword>
<evidence type="ECO:0000256" key="2">
    <source>
        <dbReference type="ARBA" id="ARBA00023012"/>
    </source>
</evidence>
<comment type="caution">
    <text evidence="8">The sequence shown here is derived from an EMBL/GenBank/DDBJ whole genome shotgun (WGS) entry which is preliminary data.</text>
</comment>
<dbReference type="SMART" id="SM00448">
    <property type="entry name" value="REC"/>
    <property type="match status" value="1"/>
</dbReference>
<keyword evidence="9" id="KW-1185">Reference proteome</keyword>
<keyword evidence="5" id="KW-0804">Transcription</keyword>
<evidence type="ECO:0000259" key="7">
    <source>
        <dbReference type="PROSITE" id="PS50110"/>
    </source>
</evidence>
<evidence type="ECO:0000256" key="3">
    <source>
        <dbReference type="ARBA" id="ARBA00023015"/>
    </source>
</evidence>
<dbReference type="RefSeq" id="WP_181551648.1">
    <property type="nucleotide sequence ID" value="NZ_JACDUS010000006.1"/>
</dbReference>
<evidence type="ECO:0000256" key="6">
    <source>
        <dbReference type="PROSITE-ProRule" id="PRU00169"/>
    </source>
</evidence>
<dbReference type="SUPFAM" id="SSF52172">
    <property type="entry name" value="CheY-like"/>
    <property type="match status" value="1"/>
</dbReference>
<dbReference type="PANTHER" id="PTHR44591">
    <property type="entry name" value="STRESS RESPONSE REGULATOR PROTEIN 1"/>
    <property type="match status" value="1"/>
</dbReference>
<keyword evidence="2" id="KW-0902">Two-component regulatory system</keyword>
<dbReference type="InterPro" id="IPR011006">
    <property type="entry name" value="CheY-like_superfamily"/>
</dbReference>
<protein>
    <submittedName>
        <fullName evidence="8">DNA-binding response OmpR family regulator</fullName>
    </submittedName>
</protein>
<dbReference type="Gene3D" id="3.40.50.2300">
    <property type="match status" value="1"/>
</dbReference>
<dbReference type="PROSITE" id="PS50110">
    <property type="entry name" value="RESPONSE_REGULATORY"/>
    <property type="match status" value="1"/>
</dbReference>
<dbReference type="AlphaFoldDB" id="A0A7W0CA61"/>
<dbReference type="FunFam" id="3.40.50.2300:FF:000001">
    <property type="entry name" value="DNA-binding response regulator PhoB"/>
    <property type="match status" value="1"/>
</dbReference>
<keyword evidence="1 6" id="KW-0597">Phosphoprotein</keyword>
<dbReference type="Proteomes" id="UP000525298">
    <property type="component" value="Unassembled WGS sequence"/>
</dbReference>
<evidence type="ECO:0000256" key="4">
    <source>
        <dbReference type="ARBA" id="ARBA00023125"/>
    </source>
</evidence>
<feature type="domain" description="Response regulatory" evidence="7">
    <location>
        <begin position="6"/>
        <end position="120"/>
    </location>
</feature>
<evidence type="ECO:0000256" key="5">
    <source>
        <dbReference type="ARBA" id="ARBA00023163"/>
    </source>
</evidence>
<dbReference type="InterPro" id="IPR001789">
    <property type="entry name" value="Sig_transdc_resp-reg_receiver"/>
</dbReference>
<feature type="modified residue" description="4-aspartylphosphate" evidence="6">
    <location>
        <position position="55"/>
    </location>
</feature>
<name>A0A7W0CA61_9BACT</name>
<dbReference type="GO" id="GO:0003677">
    <property type="term" value="F:DNA binding"/>
    <property type="evidence" value="ECO:0007669"/>
    <property type="project" value="UniProtKB-KW"/>
</dbReference>
<dbReference type="InterPro" id="IPR050595">
    <property type="entry name" value="Bact_response_regulator"/>
</dbReference>
<dbReference type="EMBL" id="JACDUS010000006">
    <property type="protein sequence ID" value="MBA2881996.1"/>
    <property type="molecule type" value="Genomic_DNA"/>
</dbReference>
<evidence type="ECO:0000313" key="8">
    <source>
        <dbReference type="EMBL" id="MBA2881996.1"/>
    </source>
</evidence>
<keyword evidence="4 8" id="KW-0238">DNA-binding</keyword>
<sequence>MTDSIKVLLVDDEEEFVTTLAERLEMRGFDPSIATSGDQALSMVQDKAFDLIVLDLMMPGIGGLEVMKQIKSANPDMPIILLTGQGSTKEGMEGMNQGAFDFLMKPLDIEELISQIHEALGKTSA</sequence>
<dbReference type="PANTHER" id="PTHR44591:SF14">
    <property type="entry name" value="PROTEIN PILG"/>
    <property type="match status" value="1"/>
</dbReference>
<reference evidence="8 9" key="1">
    <citation type="submission" date="2020-07" db="EMBL/GenBank/DDBJ databases">
        <title>Genomic Encyclopedia of Type Strains, Phase IV (KMG-IV): sequencing the most valuable type-strain genomes for metagenomic binning, comparative biology and taxonomic classification.</title>
        <authorList>
            <person name="Goeker M."/>
        </authorList>
    </citation>
    <scope>NUCLEOTIDE SEQUENCE [LARGE SCALE GENOMIC DNA]</scope>
    <source>
        <strain evidence="8 9">DSM 17721</strain>
    </source>
</reference>